<name>A0A5C7S5R6_THASP</name>
<comment type="caution">
    <text evidence="2">The sequence shown here is derived from an EMBL/GenBank/DDBJ whole genome shotgun (WGS) entry which is preliminary data.</text>
</comment>
<gene>
    <name evidence="2" type="ORF">E6Q80_21000</name>
</gene>
<sequence>MDDIWMRILDNMSDRVSGPLKFRLLLQPLMAAIFAIKAGLLDARTGKPPYFWALATSPEHRVDMLKDGWKSVGKVFILAVVLDVVYQIIVLRFVYPGEVILVAFTLAILPYLLLRGLVTRIARKH</sequence>
<dbReference type="AlphaFoldDB" id="A0A5C7S5R6"/>
<accession>A0A5C7S5R6</accession>
<organism evidence="2 3">
    <name type="scientific">Thauera aminoaromatica</name>
    <dbReference type="NCBI Taxonomy" id="164330"/>
    <lineage>
        <taxon>Bacteria</taxon>
        <taxon>Pseudomonadati</taxon>
        <taxon>Pseudomonadota</taxon>
        <taxon>Betaproteobacteria</taxon>
        <taxon>Rhodocyclales</taxon>
        <taxon>Zoogloeaceae</taxon>
        <taxon>Thauera</taxon>
    </lineage>
</organism>
<protein>
    <submittedName>
        <fullName evidence="2">Uncharacterized protein</fullName>
    </submittedName>
</protein>
<reference evidence="2 3" key="1">
    <citation type="submission" date="2018-09" db="EMBL/GenBank/DDBJ databases">
        <title>Metagenome Assembled Genomes from an Advanced Water Purification Facility.</title>
        <authorList>
            <person name="Stamps B.W."/>
            <person name="Spear J.R."/>
        </authorList>
    </citation>
    <scope>NUCLEOTIDE SEQUENCE [LARGE SCALE GENOMIC DNA]</scope>
    <source>
        <strain evidence="2">Bin_27_1</strain>
    </source>
</reference>
<keyword evidence="1" id="KW-0812">Transmembrane</keyword>
<evidence type="ECO:0000313" key="3">
    <source>
        <dbReference type="Proteomes" id="UP000321192"/>
    </source>
</evidence>
<dbReference type="EMBL" id="SSFD01000359">
    <property type="protein sequence ID" value="TXH79238.1"/>
    <property type="molecule type" value="Genomic_DNA"/>
</dbReference>
<dbReference type="RefSeq" id="WP_276662013.1">
    <property type="nucleotide sequence ID" value="NZ_JAYRXT010000158.1"/>
</dbReference>
<dbReference type="Proteomes" id="UP000321192">
    <property type="component" value="Unassembled WGS sequence"/>
</dbReference>
<feature type="transmembrane region" description="Helical" evidence="1">
    <location>
        <begin position="75"/>
        <end position="94"/>
    </location>
</feature>
<keyword evidence="1" id="KW-1133">Transmembrane helix</keyword>
<proteinExistence type="predicted"/>
<feature type="transmembrane region" description="Helical" evidence="1">
    <location>
        <begin position="100"/>
        <end position="118"/>
    </location>
</feature>
<evidence type="ECO:0000256" key="1">
    <source>
        <dbReference type="SAM" id="Phobius"/>
    </source>
</evidence>
<evidence type="ECO:0000313" key="2">
    <source>
        <dbReference type="EMBL" id="TXH79238.1"/>
    </source>
</evidence>
<keyword evidence="1" id="KW-0472">Membrane</keyword>